<feature type="transmembrane region" description="Helical" evidence="1">
    <location>
        <begin position="285"/>
        <end position="305"/>
    </location>
</feature>
<protein>
    <submittedName>
        <fullName evidence="2">Uncharacterized membrane protein SpoIIM, required for sporulation</fullName>
    </submittedName>
</protein>
<feature type="transmembrane region" description="Helical" evidence="1">
    <location>
        <begin position="100"/>
        <end position="121"/>
    </location>
</feature>
<dbReference type="Proteomes" id="UP000198976">
    <property type="component" value="Chromosome I"/>
</dbReference>
<keyword evidence="1" id="KW-1133">Transmembrane helix</keyword>
<name>A0ABY0V8M5_9ACTO</name>
<feature type="transmembrane region" description="Helical" evidence="1">
    <location>
        <begin position="165"/>
        <end position="186"/>
    </location>
</feature>
<dbReference type="EMBL" id="LT629792">
    <property type="protein sequence ID" value="SDT98392.1"/>
    <property type="molecule type" value="Genomic_DNA"/>
</dbReference>
<sequence length="330" mass="35912">MDIDALKASRSPSWDRLHTLARMRRLDGDQIDELSLLYRRASSDLAMIRATMPDPDLIHQLSNDLARARSRLTGTSGASLVGMARWFKVTLPAALYEVRWWTIGIMALFLTITITEIVWLGRNPAAIETLMEPEAARSFVFHDFVEYYSQDTNAQFGASVWFNNAFIAIQMIGAGITGIMPFVIIYNNAVSMGVTGALVVHYAGPAFFLHYILPHGLPELTAIFIAGAAGLRLFWALISPGGTTRGRALARAGRSMVVICGGLVILLAISGFIEGFVTPSSLPNWIRIGSGVLVITALWLYTFILGGRAHKLGIIGDLESDAGYAQPVAA</sequence>
<reference evidence="2 3" key="1">
    <citation type="submission" date="2016-10" db="EMBL/GenBank/DDBJ databases">
        <authorList>
            <person name="Varghese N."/>
            <person name="Submissions S."/>
        </authorList>
    </citation>
    <scope>NUCLEOTIDE SEQUENCE [LARGE SCALE GENOMIC DNA]</scope>
    <source>
        <strain evidence="2 3">DSM 9169</strain>
    </source>
</reference>
<keyword evidence="3" id="KW-1185">Reference proteome</keyword>
<evidence type="ECO:0000256" key="1">
    <source>
        <dbReference type="SAM" id="Phobius"/>
    </source>
</evidence>
<proteinExistence type="predicted"/>
<organism evidence="2 3">
    <name type="scientific">Schaalia radingae</name>
    <dbReference type="NCBI Taxonomy" id="131110"/>
    <lineage>
        <taxon>Bacteria</taxon>
        <taxon>Bacillati</taxon>
        <taxon>Actinomycetota</taxon>
        <taxon>Actinomycetes</taxon>
        <taxon>Actinomycetales</taxon>
        <taxon>Actinomycetaceae</taxon>
        <taxon>Schaalia</taxon>
    </lineage>
</organism>
<keyword evidence="1" id="KW-0472">Membrane</keyword>
<dbReference type="PANTHER" id="PTHR35337">
    <property type="entry name" value="SLR1478 PROTEIN"/>
    <property type="match status" value="1"/>
</dbReference>
<accession>A0ABY0V8M5</accession>
<dbReference type="Pfam" id="PF01944">
    <property type="entry name" value="SpoIIM"/>
    <property type="match status" value="1"/>
</dbReference>
<dbReference type="InterPro" id="IPR002798">
    <property type="entry name" value="SpoIIM-like"/>
</dbReference>
<feature type="transmembrane region" description="Helical" evidence="1">
    <location>
        <begin position="220"/>
        <end position="240"/>
    </location>
</feature>
<gene>
    <name evidence="2" type="ORF">SAMN04489714_1420</name>
</gene>
<feature type="transmembrane region" description="Helical" evidence="1">
    <location>
        <begin position="252"/>
        <end position="273"/>
    </location>
</feature>
<keyword evidence="1" id="KW-0812">Transmembrane</keyword>
<evidence type="ECO:0000313" key="2">
    <source>
        <dbReference type="EMBL" id="SDT98392.1"/>
    </source>
</evidence>
<evidence type="ECO:0000313" key="3">
    <source>
        <dbReference type="Proteomes" id="UP000198976"/>
    </source>
</evidence>
<dbReference type="PANTHER" id="PTHR35337:SF1">
    <property type="entry name" value="SLR1478 PROTEIN"/>
    <property type="match status" value="1"/>
</dbReference>
<feature type="transmembrane region" description="Helical" evidence="1">
    <location>
        <begin position="193"/>
        <end position="214"/>
    </location>
</feature>